<protein>
    <submittedName>
        <fullName evidence="1">Uncharacterized protein</fullName>
    </submittedName>
</protein>
<sequence length="228" mass="24057">MTTPRRDFLQQFALGSLSATLIPFTSQAAWAERAGAATSEPSGAQNVDLSWTRRLTGKYKSVYDSPDIGGGLGVLRAGIVSAQYMAAFNVTASALSPVIVLRHDGIVLAMQQEFWDRYKIGEKYKVTHPWTGAPLTRSPALLRAGDGLPAGLENHALDKQLARGVIVLACALAFQDVIDTIAAADALAPDAAAAKARGLMLPGIIMQPSGVFATSVAQDNGCVYVRAT</sequence>
<name>A0A6M4IKH7_9BACT</name>
<accession>A0A6M4IKH7</accession>
<reference evidence="1 2" key="1">
    <citation type="submission" date="2020-05" db="EMBL/GenBank/DDBJ databases">
        <title>Complete genome sequence of Gemmatimonas greenlandica TET16.</title>
        <authorList>
            <person name="Zeng Y."/>
        </authorList>
    </citation>
    <scope>NUCLEOTIDE SEQUENCE [LARGE SCALE GENOMIC DNA]</scope>
    <source>
        <strain evidence="1 2">TET16</strain>
    </source>
</reference>
<keyword evidence="2" id="KW-1185">Reference proteome</keyword>
<evidence type="ECO:0000313" key="1">
    <source>
        <dbReference type="EMBL" id="QJR35554.1"/>
    </source>
</evidence>
<evidence type="ECO:0000313" key="2">
    <source>
        <dbReference type="Proteomes" id="UP000500938"/>
    </source>
</evidence>
<dbReference type="KEGG" id="ggr:HKW67_08560"/>
<dbReference type="AlphaFoldDB" id="A0A6M4IKH7"/>
<dbReference type="PROSITE" id="PS51318">
    <property type="entry name" value="TAT"/>
    <property type="match status" value="1"/>
</dbReference>
<dbReference type="RefSeq" id="WP_171224986.1">
    <property type="nucleotide sequence ID" value="NZ_CP053085.1"/>
</dbReference>
<gene>
    <name evidence="1" type="ORF">HKW67_08560</name>
</gene>
<dbReference type="EMBL" id="CP053085">
    <property type="protein sequence ID" value="QJR35554.1"/>
    <property type="molecule type" value="Genomic_DNA"/>
</dbReference>
<dbReference type="Proteomes" id="UP000500938">
    <property type="component" value="Chromosome"/>
</dbReference>
<dbReference type="InterPro" id="IPR006311">
    <property type="entry name" value="TAT_signal"/>
</dbReference>
<proteinExistence type="predicted"/>
<organism evidence="1 2">
    <name type="scientific">Gemmatimonas groenlandica</name>
    <dbReference type="NCBI Taxonomy" id="2732249"/>
    <lineage>
        <taxon>Bacteria</taxon>
        <taxon>Pseudomonadati</taxon>
        <taxon>Gemmatimonadota</taxon>
        <taxon>Gemmatimonadia</taxon>
        <taxon>Gemmatimonadales</taxon>
        <taxon>Gemmatimonadaceae</taxon>
        <taxon>Gemmatimonas</taxon>
    </lineage>
</organism>